<feature type="transmembrane region" description="Helical" evidence="1">
    <location>
        <begin position="196"/>
        <end position="214"/>
    </location>
</feature>
<feature type="transmembrane region" description="Helical" evidence="1">
    <location>
        <begin position="340"/>
        <end position="361"/>
    </location>
</feature>
<feature type="transmembrane region" description="Helical" evidence="1">
    <location>
        <begin position="276"/>
        <end position="298"/>
    </location>
</feature>
<evidence type="ECO:0008006" key="4">
    <source>
        <dbReference type="Google" id="ProtNLM"/>
    </source>
</evidence>
<feature type="transmembrane region" description="Helical" evidence="1">
    <location>
        <begin position="71"/>
        <end position="90"/>
    </location>
</feature>
<keyword evidence="1" id="KW-1133">Transmembrane helix</keyword>
<feature type="transmembrane region" description="Helical" evidence="1">
    <location>
        <begin position="20"/>
        <end position="50"/>
    </location>
</feature>
<keyword evidence="3" id="KW-1185">Reference proteome</keyword>
<dbReference type="AlphaFoldDB" id="A0A7W5AVZ3"/>
<gene>
    <name evidence="2" type="ORF">FHS18_001853</name>
</gene>
<dbReference type="PIRSF" id="PIRSF038991">
    <property type="entry name" value="Protein_AbrB"/>
    <property type="match status" value="1"/>
</dbReference>
<accession>A0A7W5AVZ3</accession>
<dbReference type="InterPro" id="IPR017516">
    <property type="entry name" value="AbrB_dup"/>
</dbReference>
<evidence type="ECO:0000313" key="3">
    <source>
        <dbReference type="Proteomes" id="UP000570361"/>
    </source>
</evidence>
<proteinExistence type="predicted"/>
<comment type="caution">
    <text evidence="2">The sequence shown here is derived from an EMBL/GenBank/DDBJ whole genome shotgun (WGS) entry which is preliminary data.</text>
</comment>
<dbReference type="PANTHER" id="PTHR38457">
    <property type="entry name" value="REGULATOR ABRB-RELATED"/>
    <property type="match status" value="1"/>
</dbReference>
<protein>
    <recommendedName>
        <fullName evidence="4">AbrB family transcriptional regulator</fullName>
    </recommendedName>
</protein>
<dbReference type="EMBL" id="JACHXK010000003">
    <property type="protein sequence ID" value="MBB3109790.1"/>
    <property type="molecule type" value="Genomic_DNA"/>
</dbReference>
<evidence type="ECO:0000256" key="1">
    <source>
        <dbReference type="SAM" id="Phobius"/>
    </source>
</evidence>
<keyword evidence="1" id="KW-0812">Transmembrane</keyword>
<dbReference type="GO" id="GO:0016020">
    <property type="term" value="C:membrane"/>
    <property type="evidence" value="ECO:0007669"/>
    <property type="project" value="InterPro"/>
</dbReference>
<feature type="transmembrane region" description="Helical" evidence="1">
    <location>
        <begin position="160"/>
        <end position="176"/>
    </location>
</feature>
<sequence>MTDSTPASAGTPAVRFLWTMAVALIGGILFSLLSIPIPWLLGPMLAIFLFSRTKVAIRPYWPQSVRNTGMIIVGYSIGLAFTASTVAQIGEQLPTMVLMTTLLLVFCAGIAWTIAKLAGLPFPTAITGSIPGGLTQMVTLADETEHIDVTVVTFLQVSRLMMIIFIVPMLIFSPLFGGQHDAAEAIASHSGSWSALFPGILSYAVICTAAALIGRRIHFPTAFMLCPLLATAALNLIGLEGPPLPDDILSASQFMIGGYIGMLLKPEQLQQKLRIITLALVSGAVLISGSIGLSLLLMQLHPELSAATAFLSLAPGGMDQMGIIAHEVGANLAVVTCYQLFRTLFIFLAVPPLLRILFIGLQRRARQQA</sequence>
<dbReference type="RefSeq" id="WP_183599203.1">
    <property type="nucleotide sequence ID" value="NZ_JACHXK010000003.1"/>
</dbReference>
<dbReference type="NCBIfam" id="TIGR03082">
    <property type="entry name" value="Gneg_AbrB_dup"/>
    <property type="match status" value="2"/>
</dbReference>
<dbReference type="InterPro" id="IPR007820">
    <property type="entry name" value="AbrB_fam"/>
</dbReference>
<feature type="transmembrane region" description="Helical" evidence="1">
    <location>
        <begin position="96"/>
        <end position="115"/>
    </location>
</feature>
<dbReference type="Pfam" id="PF05145">
    <property type="entry name" value="AbrB"/>
    <property type="match status" value="1"/>
</dbReference>
<evidence type="ECO:0000313" key="2">
    <source>
        <dbReference type="EMBL" id="MBB3109790.1"/>
    </source>
</evidence>
<keyword evidence="1" id="KW-0472">Membrane</keyword>
<dbReference type="GO" id="GO:0010468">
    <property type="term" value="P:regulation of gene expression"/>
    <property type="evidence" value="ECO:0007669"/>
    <property type="project" value="InterPro"/>
</dbReference>
<dbReference type="PANTHER" id="PTHR38457:SF1">
    <property type="entry name" value="REGULATOR ABRB-RELATED"/>
    <property type="match status" value="1"/>
</dbReference>
<dbReference type="Proteomes" id="UP000570361">
    <property type="component" value="Unassembled WGS sequence"/>
</dbReference>
<reference evidence="2 3" key="1">
    <citation type="submission" date="2020-08" db="EMBL/GenBank/DDBJ databases">
        <title>Genomic Encyclopedia of Type Strains, Phase III (KMG-III): the genomes of soil and plant-associated and newly described type strains.</title>
        <authorList>
            <person name="Whitman W."/>
        </authorList>
    </citation>
    <scope>NUCLEOTIDE SEQUENCE [LARGE SCALE GENOMIC DNA]</scope>
    <source>
        <strain evidence="2 3">CECT 5862</strain>
    </source>
</reference>
<organism evidence="2 3">
    <name type="scientific">Paenibacillus phyllosphaerae</name>
    <dbReference type="NCBI Taxonomy" id="274593"/>
    <lineage>
        <taxon>Bacteria</taxon>
        <taxon>Bacillati</taxon>
        <taxon>Bacillota</taxon>
        <taxon>Bacilli</taxon>
        <taxon>Bacillales</taxon>
        <taxon>Paenibacillaceae</taxon>
        <taxon>Paenibacillus</taxon>
    </lineage>
</organism>
<name>A0A7W5AVZ3_9BACL</name>